<proteinExistence type="predicted"/>
<evidence type="ECO:0000313" key="2">
    <source>
        <dbReference type="Proteomes" id="UP000324233"/>
    </source>
</evidence>
<organism evidence="1 2">
    <name type="scientific">Aquisphaera giovannonii</name>
    <dbReference type="NCBI Taxonomy" id="406548"/>
    <lineage>
        <taxon>Bacteria</taxon>
        <taxon>Pseudomonadati</taxon>
        <taxon>Planctomycetota</taxon>
        <taxon>Planctomycetia</taxon>
        <taxon>Isosphaerales</taxon>
        <taxon>Isosphaeraceae</taxon>
        <taxon>Aquisphaera</taxon>
    </lineage>
</organism>
<evidence type="ECO:0000313" key="1">
    <source>
        <dbReference type="EMBL" id="QEH36593.1"/>
    </source>
</evidence>
<dbReference type="Proteomes" id="UP000324233">
    <property type="component" value="Chromosome"/>
</dbReference>
<gene>
    <name evidence="1" type="ORF">OJF2_51770</name>
</gene>
<dbReference type="EMBL" id="CP042997">
    <property type="protein sequence ID" value="QEH36593.1"/>
    <property type="molecule type" value="Genomic_DNA"/>
</dbReference>
<keyword evidence="2" id="KW-1185">Reference proteome</keyword>
<accession>A0A5B9W7R0</accession>
<sequence>MQKNDKHEPYCGCQNCKRERSEGEQHWRNKA</sequence>
<protein>
    <submittedName>
        <fullName evidence="1">Uncharacterized protein</fullName>
    </submittedName>
</protein>
<dbReference type="AlphaFoldDB" id="A0A5B9W7R0"/>
<name>A0A5B9W7R0_9BACT</name>
<dbReference type="KEGG" id="agv:OJF2_51770"/>
<reference evidence="1 2" key="1">
    <citation type="submission" date="2019-08" db="EMBL/GenBank/DDBJ databases">
        <title>Deep-cultivation of Planctomycetes and their phenomic and genomic characterization uncovers novel biology.</title>
        <authorList>
            <person name="Wiegand S."/>
            <person name="Jogler M."/>
            <person name="Boedeker C."/>
            <person name="Pinto D."/>
            <person name="Vollmers J."/>
            <person name="Rivas-Marin E."/>
            <person name="Kohn T."/>
            <person name="Peeters S.H."/>
            <person name="Heuer A."/>
            <person name="Rast P."/>
            <person name="Oberbeckmann S."/>
            <person name="Bunk B."/>
            <person name="Jeske O."/>
            <person name="Meyerdierks A."/>
            <person name="Storesund J.E."/>
            <person name="Kallscheuer N."/>
            <person name="Luecker S."/>
            <person name="Lage O.M."/>
            <person name="Pohl T."/>
            <person name="Merkel B.J."/>
            <person name="Hornburger P."/>
            <person name="Mueller R.-W."/>
            <person name="Bruemmer F."/>
            <person name="Labrenz M."/>
            <person name="Spormann A.M."/>
            <person name="Op den Camp H."/>
            <person name="Overmann J."/>
            <person name="Amann R."/>
            <person name="Jetten M.S.M."/>
            <person name="Mascher T."/>
            <person name="Medema M.H."/>
            <person name="Devos D.P."/>
            <person name="Kaster A.-K."/>
            <person name="Ovreas L."/>
            <person name="Rohde M."/>
            <person name="Galperin M.Y."/>
            <person name="Jogler C."/>
        </authorList>
    </citation>
    <scope>NUCLEOTIDE SEQUENCE [LARGE SCALE GENOMIC DNA]</scope>
    <source>
        <strain evidence="1 2">OJF2</strain>
    </source>
</reference>